<name>A0AAV7RMV4_PLEWA</name>
<dbReference type="EMBL" id="JANPWB010000009">
    <property type="protein sequence ID" value="KAJ1152509.1"/>
    <property type="molecule type" value="Genomic_DNA"/>
</dbReference>
<organism evidence="2 3">
    <name type="scientific">Pleurodeles waltl</name>
    <name type="common">Iberian ribbed newt</name>
    <dbReference type="NCBI Taxonomy" id="8319"/>
    <lineage>
        <taxon>Eukaryota</taxon>
        <taxon>Metazoa</taxon>
        <taxon>Chordata</taxon>
        <taxon>Craniata</taxon>
        <taxon>Vertebrata</taxon>
        <taxon>Euteleostomi</taxon>
        <taxon>Amphibia</taxon>
        <taxon>Batrachia</taxon>
        <taxon>Caudata</taxon>
        <taxon>Salamandroidea</taxon>
        <taxon>Salamandridae</taxon>
        <taxon>Pleurodelinae</taxon>
        <taxon>Pleurodeles</taxon>
    </lineage>
</organism>
<keyword evidence="3" id="KW-1185">Reference proteome</keyword>
<feature type="region of interest" description="Disordered" evidence="1">
    <location>
        <begin position="18"/>
        <end position="101"/>
    </location>
</feature>
<gene>
    <name evidence="2" type="ORF">NDU88_005284</name>
</gene>
<dbReference type="AlphaFoldDB" id="A0AAV7RMV4"/>
<sequence>MDLGGVGYTIQYGRCRKYPEISGGRGREPLDAVPCAEQPEQPSGAAARDRGRSEAAENQTEELGLRHHSPPPSGIASLSLPLERGVDLPPLWKEENQNPER</sequence>
<feature type="compositionally biased region" description="Basic and acidic residues" evidence="1">
    <location>
        <begin position="92"/>
        <end position="101"/>
    </location>
</feature>
<dbReference type="Proteomes" id="UP001066276">
    <property type="component" value="Chromosome 5"/>
</dbReference>
<comment type="caution">
    <text evidence="2">The sequence shown here is derived from an EMBL/GenBank/DDBJ whole genome shotgun (WGS) entry which is preliminary data.</text>
</comment>
<protein>
    <submittedName>
        <fullName evidence="2">Uncharacterized protein</fullName>
    </submittedName>
</protein>
<proteinExistence type="predicted"/>
<evidence type="ECO:0000313" key="2">
    <source>
        <dbReference type="EMBL" id="KAJ1152509.1"/>
    </source>
</evidence>
<accession>A0AAV7RMV4</accession>
<reference evidence="2" key="1">
    <citation type="journal article" date="2022" name="bioRxiv">
        <title>Sequencing and chromosome-scale assembly of the giantPleurodeles waltlgenome.</title>
        <authorList>
            <person name="Brown T."/>
            <person name="Elewa A."/>
            <person name="Iarovenko S."/>
            <person name="Subramanian E."/>
            <person name="Araus A.J."/>
            <person name="Petzold A."/>
            <person name="Susuki M."/>
            <person name="Suzuki K.-i.T."/>
            <person name="Hayashi T."/>
            <person name="Toyoda A."/>
            <person name="Oliveira C."/>
            <person name="Osipova E."/>
            <person name="Leigh N.D."/>
            <person name="Simon A."/>
            <person name="Yun M.H."/>
        </authorList>
    </citation>
    <scope>NUCLEOTIDE SEQUENCE</scope>
    <source>
        <strain evidence="2">20211129_DDA</strain>
        <tissue evidence="2">Liver</tissue>
    </source>
</reference>
<evidence type="ECO:0000313" key="3">
    <source>
        <dbReference type="Proteomes" id="UP001066276"/>
    </source>
</evidence>
<evidence type="ECO:0000256" key="1">
    <source>
        <dbReference type="SAM" id="MobiDB-lite"/>
    </source>
</evidence>